<dbReference type="GeneID" id="14407381"/>
<evidence type="ECO:0000313" key="3">
    <source>
        <dbReference type="EMBL" id="AGB48551.1"/>
    </source>
</evidence>
<proteinExistence type="predicted"/>
<gene>
    <name evidence="3" type="ordered locus">Metho_0275</name>
</gene>
<feature type="transmembrane region" description="Helical" evidence="1">
    <location>
        <begin position="12"/>
        <end position="34"/>
    </location>
</feature>
<name>L0KTU8_METHD</name>
<dbReference type="HOGENOM" id="CLU_067755_0_1_2"/>
<feature type="transmembrane region" description="Helical" evidence="1">
    <location>
        <begin position="46"/>
        <end position="67"/>
    </location>
</feature>
<dbReference type="InterPro" id="IPR012429">
    <property type="entry name" value="HGSNAT_cat"/>
</dbReference>
<keyword evidence="1" id="KW-1133">Transmembrane helix</keyword>
<keyword evidence="1" id="KW-0472">Membrane</keyword>
<dbReference type="KEGG" id="mhz:Metho_0275"/>
<organism evidence="3 4">
    <name type="scientific">Methanomethylovorans hollandica (strain DSM 15978 / NBRC 107637 / DMS1)</name>
    <dbReference type="NCBI Taxonomy" id="867904"/>
    <lineage>
        <taxon>Archaea</taxon>
        <taxon>Methanobacteriati</taxon>
        <taxon>Methanobacteriota</taxon>
        <taxon>Stenosarchaea group</taxon>
        <taxon>Methanomicrobia</taxon>
        <taxon>Methanosarcinales</taxon>
        <taxon>Methanosarcinaceae</taxon>
        <taxon>Methanomethylovorans</taxon>
    </lineage>
</organism>
<feature type="transmembrane region" description="Helical" evidence="1">
    <location>
        <begin position="178"/>
        <end position="196"/>
    </location>
</feature>
<feature type="transmembrane region" description="Helical" evidence="1">
    <location>
        <begin position="153"/>
        <end position="172"/>
    </location>
</feature>
<feature type="transmembrane region" description="Helical" evidence="1">
    <location>
        <begin position="88"/>
        <end position="106"/>
    </location>
</feature>
<dbReference type="RefSeq" id="WP_015323720.1">
    <property type="nucleotide sequence ID" value="NC_019977.1"/>
</dbReference>
<reference evidence="4" key="1">
    <citation type="submission" date="2012-02" db="EMBL/GenBank/DDBJ databases">
        <title>Complete sequence of chromosome of Methanomethylovorans hollandica DSM 15978.</title>
        <authorList>
            <person name="Lucas S."/>
            <person name="Copeland A."/>
            <person name="Lapidus A."/>
            <person name="Glavina del Rio T."/>
            <person name="Dalin E."/>
            <person name="Tice H."/>
            <person name="Bruce D."/>
            <person name="Goodwin L."/>
            <person name="Pitluck S."/>
            <person name="Peters L."/>
            <person name="Mikhailova N."/>
            <person name="Held B."/>
            <person name="Kyrpides N."/>
            <person name="Mavromatis K."/>
            <person name="Ivanova N."/>
            <person name="Brettin T."/>
            <person name="Detter J.C."/>
            <person name="Han C."/>
            <person name="Larimer F."/>
            <person name="Land M."/>
            <person name="Hauser L."/>
            <person name="Markowitz V."/>
            <person name="Cheng J.-F."/>
            <person name="Hugenholtz P."/>
            <person name="Woyke T."/>
            <person name="Wu D."/>
            <person name="Spring S."/>
            <person name="Schroeder M."/>
            <person name="Brambilla E."/>
            <person name="Klenk H.-P."/>
            <person name="Eisen J.A."/>
        </authorList>
    </citation>
    <scope>NUCLEOTIDE SEQUENCE [LARGE SCALE GENOMIC DNA]</scope>
    <source>
        <strain evidence="4">DSM 15978 / NBRC 107637 / DMS1</strain>
    </source>
</reference>
<dbReference type="AlphaFoldDB" id="L0KTU8"/>
<evidence type="ECO:0000256" key="1">
    <source>
        <dbReference type="SAM" id="Phobius"/>
    </source>
</evidence>
<protein>
    <submittedName>
        <fullName evidence="3">Putative membrane protein</fullName>
    </submittedName>
</protein>
<accession>L0KTU8</accession>
<keyword evidence="1" id="KW-0812">Transmembrane</keyword>
<sequence>MRSVYNRFWEIDALRGVAILLMVLFHFLYDLMFFNILQIDLLSGPVFYIGRSAAILFVFLVGVSLTLSYSRGKVSGSQISFKKYLKRGFHIFLWGMVFTLGSWLFFPDKVIVFGILHFIGLAIILSYPLLGYRLPNLIGGFMVLFLGRSVEDFAVNFPWLLWLGLTPVGFQTLDYFPLLPWFGVTMFGIFTGNTLYSGYRRKYELFDLSLNPLISALEFMGRKSLSIYLIHQPLLVFVLYFFGVIDVNSIGIQ</sequence>
<dbReference type="OrthoDB" id="51594at2157"/>
<dbReference type="Proteomes" id="UP000010866">
    <property type="component" value="Chromosome"/>
</dbReference>
<evidence type="ECO:0000259" key="2">
    <source>
        <dbReference type="Pfam" id="PF07786"/>
    </source>
</evidence>
<dbReference type="Pfam" id="PF07786">
    <property type="entry name" value="HGSNAT_cat"/>
    <property type="match status" value="1"/>
</dbReference>
<keyword evidence="4" id="KW-1185">Reference proteome</keyword>
<evidence type="ECO:0000313" key="4">
    <source>
        <dbReference type="Proteomes" id="UP000010866"/>
    </source>
</evidence>
<feature type="domain" description="Heparan-alpha-glucosaminide N-acetyltransferase catalytic" evidence="2">
    <location>
        <begin position="7"/>
        <end position="233"/>
    </location>
</feature>
<feature type="transmembrane region" description="Helical" evidence="1">
    <location>
        <begin position="225"/>
        <end position="245"/>
    </location>
</feature>
<dbReference type="EMBL" id="CP003362">
    <property type="protein sequence ID" value="AGB48551.1"/>
    <property type="molecule type" value="Genomic_DNA"/>
</dbReference>
<feature type="transmembrane region" description="Helical" evidence="1">
    <location>
        <begin position="112"/>
        <end position="132"/>
    </location>
</feature>
<dbReference type="STRING" id="867904.Metho_0275"/>